<dbReference type="NCBIfam" id="TIGR00830">
    <property type="entry name" value="PTBA"/>
    <property type="match status" value="1"/>
</dbReference>
<protein>
    <submittedName>
        <fullName evidence="8">PTS glucose transporter subunit IIA</fullName>
    </submittedName>
</protein>
<sequence>MFQKLFNSRSSQLKLVAPTDGNLIKLADVPDPVFSEKMMGDGVAIKPSNGILVSPVDAKVIQVFPTKHAIGLKSVNNIEILIHIGLETVSLKGEGFKVFVKEGDNVQLGEKLISFDVDLIKEKAASAITPIIITNTADMQRISQMESRFVSAGKDEILSIEKQG</sequence>
<dbReference type="PANTHER" id="PTHR45008:SF1">
    <property type="entry name" value="PTS SYSTEM GLUCOSE-SPECIFIC EIIA COMPONENT"/>
    <property type="match status" value="1"/>
</dbReference>
<evidence type="ECO:0000256" key="1">
    <source>
        <dbReference type="ARBA" id="ARBA00004496"/>
    </source>
</evidence>
<dbReference type="PANTHER" id="PTHR45008">
    <property type="entry name" value="PTS SYSTEM GLUCOSE-SPECIFIC EIIA COMPONENT"/>
    <property type="match status" value="1"/>
</dbReference>
<dbReference type="AlphaFoldDB" id="A0A941IBW5"/>
<keyword evidence="5" id="KW-0598">Phosphotransferase system</keyword>
<evidence type="ECO:0000259" key="7">
    <source>
        <dbReference type="PROSITE" id="PS51093"/>
    </source>
</evidence>
<evidence type="ECO:0000256" key="4">
    <source>
        <dbReference type="ARBA" id="ARBA00022679"/>
    </source>
</evidence>
<dbReference type="GO" id="GO:0005737">
    <property type="term" value="C:cytoplasm"/>
    <property type="evidence" value="ECO:0007669"/>
    <property type="project" value="UniProtKB-SubCell"/>
</dbReference>
<dbReference type="InterPro" id="IPR050890">
    <property type="entry name" value="PTS_EIIA_component"/>
</dbReference>
<dbReference type="Pfam" id="PF00358">
    <property type="entry name" value="PTS_EIIA_1"/>
    <property type="match status" value="1"/>
</dbReference>
<evidence type="ECO:0000256" key="6">
    <source>
        <dbReference type="ARBA" id="ARBA00022777"/>
    </source>
</evidence>
<evidence type="ECO:0000313" key="9">
    <source>
        <dbReference type="Proteomes" id="UP000675284"/>
    </source>
</evidence>
<comment type="subcellular location">
    <subcellularLocation>
        <location evidence="1">Cytoplasm</location>
    </subcellularLocation>
</comment>
<accession>A0A941IBW5</accession>
<dbReference type="GO" id="GO:0009401">
    <property type="term" value="P:phosphoenolpyruvate-dependent sugar phosphotransferase system"/>
    <property type="evidence" value="ECO:0007669"/>
    <property type="project" value="UniProtKB-KW"/>
</dbReference>
<keyword evidence="6" id="KW-0418">Kinase</keyword>
<feature type="domain" description="PTS EIIA type-1" evidence="7">
    <location>
        <begin position="31"/>
        <end position="135"/>
    </location>
</feature>
<organism evidence="8 9">
    <name type="scientific">Virgibacillus salarius</name>
    <dbReference type="NCBI Taxonomy" id="447199"/>
    <lineage>
        <taxon>Bacteria</taxon>
        <taxon>Bacillati</taxon>
        <taxon>Bacillota</taxon>
        <taxon>Bacilli</taxon>
        <taxon>Bacillales</taxon>
        <taxon>Bacillaceae</taxon>
        <taxon>Virgibacillus</taxon>
    </lineage>
</organism>
<dbReference type="PROSITE" id="PS51093">
    <property type="entry name" value="PTS_EIIA_TYPE_1"/>
    <property type="match status" value="1"/>
</dbReference>
<reference evidence="8" key="1">
    <citation type="submission" date="2021-04" db="EMBL/GenBank/DDBJ databases">
        <title>Isolation and polyphasic classification of algal microorganism.</title>
        <authorList>
            <person name="Wang S."/>
        </authorList>
    </citation>
    <scope>NUCLEOTIDE SEQUENCE</scope>
    <source>
        <strain evidence="8">720a</strain>
    </source>
</reference>
<dbReference type="InterPro" id="IPR001127">
    <property type="entry name" value="PTS_EIIA_1_perm"/>
</dbReference>
<dbReference type="FunFam" id="2.70.70.10:FF:000001">
    <property type="entry name" value="PTS system glucose-specific IIA component"/>
    <property type="match status" value="1"/>
</dbReference>
<comment type="caution">
    <text evidence="8">The sequence shown here is derived from an EMBL/GenBank/DDBJ whole genome shotgun (WGS) entry which is preliminary data.</text>
</comment>
<dbReference type="SUPFAM" id="SSF51261">
    <property type="entry name" value="Duplicated hybrid motif"/>
    <property type="match status" value="1"/>
</dbReference>
<dbReference type="Gene3D" id="2.70.70.10">
    <property type="entry name" value="Glucose Permease (Domain IIA)"/>
    <property type="match status" value="1"/>
</dbReference>
<gene>
    <name evidence="8" type="ORF">KCX74_12495</name>
</gene>
<keyword evidence="9" id="KW-1185">Reference proteome</keyword>
<name>A0A941IBW5_9BACI</name>
<keyword evidence="2" id="KW-0813">Transport</keyword>
<dbReference type="Proteomes" id="UP000675284">
    <property type="component" value="Unassembled WGS sequence"/>
</dbReference>
<keyword evidence="4" id="KW-0808">Transferase</keyword>
<dbReference type="InterPro" id="IPR011055">
    <property type="entry name" value="Dup_hybrid_motif"/>
</dbReference>
<dbReference type="EMBL" id="JAGSOT010000036">
    <property type="protein sequence ID" value="MBR7796861.1"/>
    <property type="molecule type" value="Genomic_DNA"/>
</dbReference>
<dbReference type="GO" id="GO:0016301">
    <property type="term" value="F:kinase activity"/>
    <property type="evidence" value="ECO:0007669"/>
    <property type="project" value="UniProtKB-KW"/>
</dbReference>
<keyword evidence="3 8" id="KW-0762">Sugar transport</keyword>
<evidence type="ECO:0000256" key="2">
    <source>
        <dbReference type="ARBA" id="ARBA00022448"/>
    </source>
</evidence>
<evidence type="ECO:0000313" key="8">
    <source>
        <dbReference type="EMBL" id="MBR7796861.1"/>
    </source>
</evidence>
<evidence type="ECO:0000256" key="5">
    <source>
        <dbReference type="ARBA" id="ARBA00022683"/>
    </source>
</evidence>
<evidence type="ECO:0000256" key="3">
    <source>
        <dbReference type="ARBA" id="ARBA00022597"/>
    </source>
</evidence>
<proteinExistence type="predicted"/>